<keyword evidence="1" id="KW-1133">Transmembrane helix</keyword>
<keyword evidence="1" id="KW-0472">Membrane</keyword>
<evidence type="ECO:0000313" key="3">
    <source>
        <dbReference type="Proteomes" id="UP001430149"/>
    </source>
</evidence>
<organism evidence="2 3">
    <name type="scientific">Dyella flava</name>
    <dbReference type="NCBI Taxonomy" id="1920170"/>
    <lineage>
        <taxon>Bacteria</taxon>
        <taxon>Pseudomonadati</taxon>
        <taxon>Pseudomonadota</taxon>
        <taxon>Gammaproteobacteria</taxon>
        <taxon>Lysobacterales</taxon>
        <taxon>Rhodanobacteraceae</taxon>
        <taxon>Dyella</taxon>
    </lineage>
</organism>
<feature type="transmembrane region" description="Helical" evidence="1">
    <location>
        <begin position="12"/>
        <end position="35"/>
    </location>
</feature>
<evidence type="ECO:0000256" key="1">
    <source>
        <dbReference type="SAM" id="Phobius"/>
    </source>
</evidence>
<proteinExistence type="predicted"/>
<reference evidence="2" key="1">
    <citation type="submission" date="2020-10" db="EMBL/GenBank/DDBJ databases">
        <title>Phylogeny of dyella-like bacteria.</title>
        <authorList>
            <person name="Fu J."/>
        </authorList>
    </citation>
    <scope>NUCLEOTIDE SEQUENCE</scope>
    <source>
        <strain evidence="2">DHOC52</strain>
    </source>
</reference>
<keyword evidence="1" id="KW-0812">Transmembrane</keyword>
<comment type="caution">
    <text evidence="2">The sequence shown here is derived from an EMBL/GenBank/DDBJ whole genome shotgun (WGS) entry which is preliminary data.</text>
</comment>
<protein>
    <submittedName>
        <fullName evidence="2">Uncharacterized protein</fullName>
    </submittedName>
</protein>
<name>A0ABS2JYR3_9GAMM</name>
<accession>A0ABS2JYR3</accession>
<gene>
    <name evidence="2" type="ORF">ISP19_00890</name>
</gene>
<keyword evidence="3" id="KW-1185">Reference proteome</keyword>
<sequence>MTFARIDDVGRSALALFLWLSAVTLNMAAMLWFGFQGLKWLHDGYWTKQPTVMFWLREFCPGWCTFLNNPHSWYGAAKVALVLSELPSSLALVLLGTICAVLNVSVCDRRPEAPRVTKSQTAASF</sequence>
<feature type="transmembrane region" description="Helical" evidence="1">
    <location>
        <begin position="88"/>
        <end position="106"/>
    </location>
</feature>
<dbReference type="EMBL" id="JADIKE010000018">
    <property type="protein sequence ID" value="MBM7123920.1"/>
    <property type="molecule type" value="Genomic_DNA"/>
</dbReference>
<dbReference type="Proteomes" id="UP001430149">
    <property type="component" value="Unassembled WGS sequence"/>
</dbReference>
<dbReference type="RefSeq" id="WP_204678609.1">
    <property type="nucleotide sequence ID" value="NZ_BSNR01000025.1"/>
</dbReference>
<evidence type="ECO:0000313" key="2">
    <source>
        <dbReference type="EMBL" id="MBM7123920.1"/>
    </source>
</evidence>